<comment type="subcellular location">
    <subcellularLocation>
        <location evidence="1">Mitochondrion</location>
    </subcellularLocation>
</comment>
<dbReference type="Pfam" id="PF15786">
    <property type="entry name" value="PET117"/>
    <property type="match status" value="1"/>
</dbReference>
<proteinExistence type="inferred from homology"/>
<keyword evidence="6" id="KW-1133">Transmembrane helix</keyword>
<feature type="region of interest" description="Disordered" evidence="5">
    <location>
        <begin position="44"/>
        <end position="88"/>
    </location>
</feature>
<dbReference type="OrthoDB" id="76305at2759"/>
<evidence type="ECO:0000313" key="8">
    <source>
        <dbReference type="Proteomes" id="UP000250043"/>
    </source>
</evidence>
<evidence type="ECO:0000256" key="3">
    <source>
        <dbReference type="ARBA" id="ARBA00022946"/>
    </source>
</evidence>
<dbReference type="GO" id="GO:0033617">
    <property type="term" value="P:mitochondrial respiratory chain complex IV assembly"/>
    <property type="evidence" value="ECO:0007669"/>
    <property type="project" value="TreeGrafter"/>
</dbReference>
<keyword evidence="3" id="KW-0809">Transit peptide</keyword>
<organism evidence="7 8">
    <name type="scientific">Obba rivulosa</name>
    <dbReference type="NCBI Taxonomy" id="1052685"/>
    <lineage>
        <taxon>Eukaryota</taxon>
        <taxon>Fungi</taxon>
        <taxon>Dikarya</taxon>
        <taxon>Basidiomycota</taxon>
        <taxon>Agaricomycotina</taxon>
        <taxon>Agaricomycetes</taxon>
        <taxon>Polyporales</taxon>
        <taxon>Gelatoporiaceae</taxon>
        <taxon>Obba</taxon>
    </lineage>
</organism>
<keyword evidence="4" id="KW-0496">Mitochondrion</keyword>
<evidence type="ECO:0000256" key="4">
    <source>
        <dbReference type="ARBA" id="ARBA00023128"/>
    </source>
</evidence>
<reference evidence="7 8" key="1">
    <citation type="submission" date="2016-07" db="EMBL/GenBank/DDBJ databases">
        <title>Draft genome of the white-rot fungus Obba rivulosa 3A-2.</title>
        <authorList>
            <consortium name="DOE Joint Genome Institute"/>
            <person name="Miettinen O."/>
            <person name="Riley R."/>
            <person name="Acob R."/>
            <person name="Barry K."/>
            <person name="Cullen D."/>
            <person name="De Vries R."/>
            <person name="Hainaut M."/>
            <person name="Hatakka A."/>
            <person name="Henrissat B."/>
            <person name="Hilden K."/>
            <person name="Kuo R."/>
            <person name="Labutti K."/>
            <person name="Lipzen A."/>
            <person name="Makela M.R."/>
            <person name="Sandor L."/>
            <person name="Spatafora J.W."/>
            <person name="Grigoriev I.V."/>
            <person name="Hibbett D.S."/>
        </authorList>
    </citation>
    <scope>NUCLEOTIDE SEQUENCE [LARGE SCALE GENOMIC DNA]</scope>
    <source>
        <strain evidence="7 8">3A-2</strain>
    </source>
</reference>
<sequence length="88" mass="10151">MSRAAKVTFVGSIILSVGIIWGVHYMQLQERETMFQGVLRDDERRREKMRQREEELRESQRKRTLYERVQPVSGSASTSSESDSGTDG</sequence>
<feature type="transmembrane region" description="Helical" evidence="6">
    <location>
        <begin position="7"/>
        <end position="26"/>
    </location>
</feature>
<dbReference type="PANTHER" id="PTHR28163:SF1">
    <property type="entry name" value="PROTEIN PET117 HOMOLOG, MITOCHONDRIAL"/>
    <property type="match status" value="1"/>
</dbReference>
<dbReference type="AlphaFoldDB" id="A0A8E2DUP0"/>
<dbReference type="InterPro" id="IPR031568">
    <property type="entry name" value="Pet117"/>
</dbReference>
<evidence type="ECO:0000256" key="1">
    <source>
        <dbReference type="ARBA" id="ARBA00004173"/>
    </source>
</evidence>
<keyword evidence="6" id="KW-0472">Membrane</keyword>
<dbReference type="EMBL" id="KV722331">
    <property type="protein sequence ID" value="OCH96319.1"/>
    <property type="molecule type" value="Genomic_DNA"/>
</dbReference>
<dbReference type="PANTHER" id="PTHR28163">
    <property type="entry name" value="PROTEIN PET117 HOMOLOG, MITOCHONDRIAL"/>
    <property type="match status" value="1"/>
</dbReference>
<feature type="compositionally biased region" description="Basic and acidic residues" evidence="5">
    <location>
        <begin position="44"/>
        <end position="66"/>
    </location>
</feature>
<dbReference type="GO" id="GO:0005739">
    <property type="term" value="C:mitochondrion"/>
    <property type="evidence" value="ECO:0007669"/>
    <property type="project" value="UniProtKB-SubCell"/>
</dbReference>
<keyword evidence="8" id="KW-1185">Reference proteome</keyword>
<gene>
    <name evidence="7" type="ORF">OBBRIDRAFT_232756</name>
</gene>
<dbReference type="Proteomes" id="UP000250043">
    <property type="component" value="Unassembled WGS sequence"/>
</dbReference>
<keyword evidence="6" id="KW-0812">Transmembrane</keyword>
<accession>A0A8E2DUP0</accession>
<evidence type="ECO:0000256" key="2">
    <source>
        <dbReference type="ARBA" id="ARBA00008197"/>
    </source>
</evidence>
<comment type="similarity">
    <text evidence="2">Belongs to the PET117 family.</text>
</comment>
<evidence type="ECO:0008006" key="9">
    <source>
        <dbReference type="Google" id="ProtNLM"/>
    </source>
</evidence>
<protein>
    <recommendedName>
        <fullName evidence="9">Cytochrome c oxidase assembly protein</fullName>
    </recommendedName>
</protein>
<name>A0A8E2DUP0_9APHY</name>
<evidence type="ECO:0000313" key="7">
    <source>
        <dbReference type="EMBL" id="OCH96319.1"/>
    </source>
</evidence>
<evidence type="ECO:0000256" key="6">
    <source>
        <dbReference type="SAM" id="Phobius"/>
    </source>
</evidence>
<feature type="compositionally biased region" description="Low complexity" evidence="5">
    <location>
        <begin position="73"/>
        <end position="88"/>
    </location>
</feature>
<evidence type="ECO:0000256" key="5">
    <source>
        <dbReference type="SAM" id="MobiDB-lite"/>
    </source>
</evidence>